<gene>
    <name evidence="1" type="ORF">F6J89_02120</name>
</gene>
<organism evidence="1">
    <name type="scientific">Symploca sp. SIO1C4</name>
    <dbReference type="NCBI Taxonomy" id="2607765"/>
    <lineage>
        <taxon>Bacteria</taxon>
        <taxon>Bacillati</taxon>
        <taxon>Cyanobacteriota</taxon>
        <taxon>Cyanophyceae</taxon>
        <taxon>Coleofasciculales</taxon>
        <taxon>Coleofasciculaceae</taxon>
        <taxon>Symploca</taxon>
    </lineage>
</organism>
<accession>A0A6B3N4F5</accession>
<reference evidence="1" key="1">
    <citation type="submission" date="2019-11" db="EMBL/GenBank/DDBJ databases">
        <title>Genomic insights into an expanded diversity of filamentous marine cyanobacteria reveals the extraordinary biosynthetic potential of Moorea and Okeania.</title>
        <authorList>
            <person name="Ferreira Leao T."/>
            <person name="Wang M."/>
            <person name="Moss N."/>
            <person name="Da Silva R."/>
            <person name="Sanders J."/>
            <person name="Nurk S."/>
            <person name="Gurevich A."/>
            <person name="Humphrey G."/>
            <person name="Reher R."/>
            <person name="Zhu Q."/>
            <person name="Belda-Ferre P."/>
            <person name="Glukhov E."/>
            <person name="Rex R."/>
            <person name="Dorrestein P.C."/>
            <person name="Knight R."/>
            <person name="Pevzner P."/>
            <person name="Gerwick W.H."/>
            <person name="Gerwick L."/>
        </authorList>
    </citation>
    <scope>NUCLEOTIDE SEQUENCE</scope>
    <source>
        <strain evidence="1">SIO1C4</strain>
    </source>
</reference>
<dbReference type="AlphaFoldDB" id="A0A6B3N4F5"/>
<dbReference type="EMBL" id="JAAHFQ010000030">
    <property type="protein sequence ID" value="NER26437.1"/>
    <property type="molecule type" value="Genomic_DNA"/>
</dbReference>
<proteinExistence type="predicted"/>
<sequence length="106" mass="12756">MYQTIKRNSLRKDHRIDRLRILPLTPEEYCRRWIPKLRGIQPDERGYRQACIIELARITTLKENTINTWGKDFKDAPRYVQAICRMADMLNQIREKATFSDNFPDE</sequence>
<protein>
    <submittedName>
        <fullName evidence="1">Uncharacterized protein</fullName>
    </submittedName>
</protein>
<evidence type="ECO:0000313" key="1">
    <source>
        <dbReference type="EMBL" id="NER26437.1"/>
    </source>
</evidence>
<name>A0A6B3N4F5_9CYAN</name>
<comment type="caution">
    <text evidence="1">The sequence shown here is derived from an EMBL/GenBank/DDBJ whole genome shotgun (WGS) entry which is preliminary data.</text>
</comment>